<evidence type="ECO:0000313" key="2">
    <source>
        <dbReference type="Proteomes" id="UP001597282"/>
    </source>
</evidence>
<gene>
    <name evidence="1" type="ORF">ACFQ4Y_16340</name>
</gene>
<dbReference type="Proteomes" id="UP001597282">
    <property type="component" value="Unassembled WGS sequence"/>
</dbReference>
<keyword evidence="2" id="KW-1185">Reference proteome</keyword>
<accession>A0ABW4CCH0</accession>
<comment type="caution">
    <text evidence="1">The sequence shown here is derived from an EMBL/GenBank/DDBJ whole genome shotgun (WGS) entry which is preliminary data.</text>
</comment>
<evidence type="ECO:0008006" key="3">
    <source>
        <dbReference type="Google" id="ProtNLM"/>
    </source>
</evidence>
<dbReference type="PROSITE" id="PS51257">
    <property type="entry name" value="PROKAR_LIPOPROTEIN"/>
    <property type="match status" value="1"/>
</dbReference>
<proteinExistence type="predicted"/>
<protein>
    <recommendedName>
        <fullName evidence="3">DUF4829 domain-containing protein</fullName>
    </recommendedName>
</protein>
<dbReference type="EMBL" id="JBHTNU010000025">
    <property type="protein sequence ID" value="MFD1428470.1"/>
    <property type="molecule type" value="Genomic_DNA"/>
</dbReference>
<sequence length="155" mass="18280">MTVGKWCKGVLVGTLFLLLLTGCSDSLEPWEEDAVQFLRYSHMKTDPEKLRPYMSYPEKAETYDTFRDTVKPGTVWVNSKSSGQRSYEVVIYFPEHPEQSKFGDYVEMTAWKHGEKWKISHIRFRVSSTTDFDHFKEKMKEKGLTTEQWKSYELN</sequence>
<name>A0ABW4CCH0_9BACL</name>
<reference evidence="2" key="1">
    <citation type="journal article" date="2019" name="Int. J. Syst. Evol. Microbiol.">
        <title>The Global Catalogue of Microorganisms (GCM) 10K type strain sequencing project: providing services to taxonomists for standard genome sequencing and annotation.</title>
        <authorList>
            <consortium name="The Broad Institute Genomics Platform"/>
            <consortium name="The Broad Institute Genome Sequencing Center for Infectious Disease"/>
            <person name="Wu L."/>
            <person name="Ma J."/>
        </authorList>
    </citation>
    <scope>NUCLEOTIDE SEQUENCE [LARGE SCALE GENOMIC DNA]</scope>
    <source>
        <strain evidence="2">S1</strain>
    </source>
</reference>
<organism evidence="1 2">
    <name type="scientific">Kroppenstedtia sanguinis</name>
    <dbReference type="NCBI Taxonomy" id="1380684"/>
    <lineage>
        <taxon>Bacteria</taxon>
        <taxon>Bacillati</taxon>
        <taxon>Bacillota</taxon>
        <taxon>Bacilli</taxon>
        <taxon>Bacillales</taxon>
        <taxon>Thermoactinomycetaceae</taxon>
        <taxon>Kroppenstedtia</taxon>
    </lineage>
</organism>
<evidence type="ECO:0000313" key="1">
    <source>
        <dbReference type="EMBL" id="MFD1428470.1"/>
    </source>
</evidence>
<dbReference type="RefSeq" id="WP_380167405.1">
    <property type="nucleotide sequence ID" value="NZ_JBHTNU010000025.1"/>
</dbReference>